<feature type="compositionally biased region" description="Basic and acidic residues" evidence="1">
    <location>
        <begin position="61"/>
        <end position="71"/>
    </location>
</feature>
<evidence type="ECO:0000313" key="2">
    <source>
        <dbReference type="EMBL" id="RAW25321.1"/>
    </source>
</evidence>
<evidence type="ECO:0000256" key="1">
    <source>
        <dbReference type="SAM" id="MobiDB-lite"/>
    </source>
</evidence>
<gene>
    <name evidence="2" type="ORF">PC110_g18259</name>
</gene>
<dbReference type="EMBL" id="MJFZ01000765">
    <property type="protein sequence ID" value="RAW25321.1"/>
    <property type="molecule type" value="Genomic_DNA"/>
</dbReference>
<reference evidence="2 3" key="1">
    <citation type="submission" date="2018-01" db="EMBL/GenBank/DDBJ databases">
        <title>Draft genome of the strawberry crown rot pathogen Phytophthora cactorum.</title>
        <authorList>
            <person name="Armitage A.D."/>
            <person name="Lysoe E."/>
            <person name="Nellist C.F."/>
            <person name="Harrison R.J."/>
            <person name="Brurberg M.B."/>
        </authorList>
    </citation>
    <scope>NUCLEOTIDE SEQUENCE [LARGE SCALE GENOMIC DNA]</scope>
    <source>
        <strain evidence="2 3">10300</strain>
    </source>
</reference>
<dbReference type="OrthoDB" id="118659at2759"/>
<sequence>MVREPGSSGASGFHRESQEQEEEEVSIKLEPRMDASSETGSPTTLLNETGPVDRQSTGRSSADRNKKDNLLEAKPQPLSMPPLEARRHDSHRDPPDEEPKVKLERIPSPTNTEDLEEEEVRDVAEKAQGSSRLGLRGP</sequence>
<feature type="compositionally biased region" description="Basic and acidic residues" evidence="1">
    <location>
        <begin position="84"/>
        <end position="105"/>
    </location>
</feature>
<dbReference type="AlphaFoldDB" id="A0A329RLS0"/>
<keyword evidence="3" id="KW-1185">Reference proteome</keyword>
<accession>A0A329RLS0</accession>
<name>A0A329RLS0_9STRA</name>
<evidence type="ECO:0000313" key="3">
    <source>
        <dbReference type="Proteomes" id="UP000251314"/>
    </source>
</evidence>
<proteinExistence type="predicted"/>
<protein>
    <submittedName>
        <fullName evidence="2">Uncharacterized protein</fullName>
    </submittedName>
</protein>
<feature type="compositionally biased region" description="Polar residues" evidence="1">
    <location>
        <begin position="36"/>
        <end position="47"/>
    </location>
</feature>
<dbReference type="VEuPathDB" id="FungiDB:PC110_g18259"/>
<feature type="region of interest" description="Disordered" evidence="1">
    <location>
        <begin position="1"/>
        <end position="138"/>
    </location>
</feature>
<organism evidence="2 3">
    <name type="scientific">Phytophthora cactorum</name>
    <dbReference type="NCBI Taxonomy" id="29920"/>
    <lineage>
        <taxon>Eukaryota</taxon>
        <taxon>Sar</taxon>
        <taxon>Stramenopiles</taxon>
        <taxon>Oomycota</taxon>
        <taxon>Peronosporomycetes</taxon>
        <taxon>Peronosporales</taxon>
        <taxon>Peronosporaceae</taxon>
        <taxon>Phytophthora</taxon>
    </lineage>
</organism>
<comment type="caution">
    <text evidence="2">The sequence shown here is derived from an EMBL/GenBank/DDBJ whole genome shotgun (WGS) entry which is preliminary data.</text>
</comment>
<feature type="compositionally biased region" description="Basic and acidic residues" evidence="1">
    <location>
        <begin position="25"/>
        <end position="35"/>
    </location>
</feature>
<dbReference type="Proteomes" id="UP000251314">
    <property type="component" value="Unassembled WGS sequence"/>
</dbReference>